<reference evidence="15" key="1">
    <citation type="submission" date="2022-07" db="EMBL/GenBank/DDBJ databases">
        <title>Chromosome-level genome of Muraenolepis orangiensis.</title>
        <authorList>
            <person name="Kim J."/>
        </authorList>
    </citation>
    <scope>NUCLEOTIDE SEQUENCE</scope>
    <source>
        <strain evidence="15">KU_S4_2022</strain>
        <tissue evidence="15">Muscle</tissue>
    </source>
</reference>
<keyword evidence="9" id="KW-0472">Membrane</keyword>
<sequence>MKRPLAVLLCVSPLLLLLNWWRISATGEGPLPPRNVTVLLWHWPFDVALPLQGDVCLELYGIPRCRLLRDRSALPAAHLVVFHSRELERGWQALPLGPQRPRSQRWVWMSLESSTGDLRRFGGVFNLTMSYRRDADITIPYGRLEPREPPGAPGGLVVVKSVPVCWVVSAYSPEHRRSRVYTGLRDMMPVAVYGHWNNNPLSARDLLPTISRCYFYLAFENSESKDYITEKLWRNAYGSGAVPVVLGPPPGDYEAVAPRGSYIHVDEFASVEDLGRRLQELMEDRESYAGYLEWQRAWRVKSFTDWRERLCSICSQYDRLPENKTYPDLHAWARA</sequence>
<evidence type="ECO:0000256" key="12">
    <source>
        <dbReference type="SAM" id="SignalP"/>
    </source>
</evidence>
<dbReference type="InterPro" id="IPR001503">
    <property type="entry name" value="Glyco_trans_10"/>
</dbReference>
<dbReference type="Proteomes" id="UP001148018">
    <property type="component" value="Unassembled WGS sequence"/>
</dbReference>
<keyword evidence="16" id="KW-1185">Reference proteome</keyword>
<protein>
    <recommendedName>
        <fullName evidence="11">Fucosyltransferase</fullName>
        <ecNumber evidence="11">2.4.1.-</ecNumber>
    </recommendedName>
</protein>
<keyword evidence="5 11" id="KW-0808">Transferase</keyword>
<dbReference type="InterPro" id="IPR031481">
    <property type="entry name" value="Glyco_tran_10_N"/>
</dbReference>
<keyword evidence="10" id="KW-0325">Glycoprotein</keyword>
<feature type="chain" id="PRO_5040398789" description="Fucosyltransferase" evidence="12">
    <location>
        <begin position="26"/>
        <end position="335"/>
    </location>
</feature>
<evidence type="ECO:0000256" key="8">
    <source>
        <dbReference type="ARBA" id="ARBA00022989"/>
    </source>
</evidence>
<keyword evidence="4 11" id="KW-0328">Glycosyltransferase</keyword>
<dbReference type="Pfam" id="PF17039">
    <property type="entry name" value="Glyco_tran_10_N"/>
    <property type="match status" value="1"/>
</dbReference>
<dbReference type="OrthoDB" id="427096at2759"/>
<evidence type="ECO:0000256" key="3">
    <source>
        <dbReference type="ARBA" id="ARBA00008919"/>
    </source>
</evidence>
<organism evidence="15 16">
    <name type="scientific">Muraenolepis orangiensis</name>
    <name type="common">Patagonian moray cod</name>
    <dbReference type="NCBI Taxonomy" id="630683"/>
    <lineage>
        <taxon>Eukaryota</taxon>
        <taxon>Metazoa</taxon>
        <taxon>Chordata</taxon>
        <taxon>Craniata</taxon>
        <taxon>Vertebrata</taxon>
        <taxon>Euteleostomi</taxon>
        <taxon>Actinopterygii</taxon>
        <taxon>Neopterygii</taxon>
        <taxon>Teleostei</taxon>
        <taxon>Neoteleostei</taxon>
        <taxon>Acanthomorphata</taxon>
        <taxon>Zeiogadaria</taxon>
        <taxon>Gadariae</taxon>
        <taxon>Gadiformes</taxon>
        <taxon>Muraenolepidoidei</taxon>
        <taxon>Muraenolepididae</taxon>
        <taxon>Muraenolepis</taxon>
    </lineage>
</organism>
<feature type="domain" description="Fucosyltransferase C-terminal" evidence="13">
    <location>
        <begin position="160"/>
        <end position="332"/>
    </location>
</feature>
<evidence type="ECO:0000256" key="4">
    <source>
        <dbReference type="ARBA" id="ARBA00022676"/>
    </source>
</evidence>
<comment type="subcellular location">
    <subcellularLocation>
        <location evidence="11">Golgi apparatus</location>
        <location evidence="11">Golgi stack membrane</location>
        <topology evidence="11">Single-pass type II membrane protein</topology>
    </subcellularLocation>
    <subcellularLocation>
        <location evidence="1">Membrane</location>
        <topology evidence="1">Single-pass membrane protein</topology>
    </subcellularLocation>
</comment>
<name>A0A9Q0EFS8_9TELE</name>
<keyword evidence="7" id="KW-0735">Signal-anchor</keyword>
<evidence type="ECO:0000256" key="2">
    <source>
        <dbReference type="ARBA" id="ARBA00004922"/>
    </source>
</evidence>
<evidence type="ECO:0000256" key="11">
    <source>
        <dbReference type="RuleBase" id="RU003832"/>
    </source>
</evidence>
<feature type="signal peptide" evidence="12">
    <location>
        <begin position="1"/>
        <end position="25"/>
    </location>
</feature>
<dbReference type="Gene3D" id="3.40.50.11660">
    <property type="entry name" value="Glycosyl transferase family 10, C-terminal domain"/>
    <property type="match status" value="1"/>
</dbReference>
<feature type="domain" description="Fucosyltransferase N-terminal" evidence="14">
    <location>
        <begin position="35"/>
        <end position="142"/>
    </location>
</feature>
<keyword evidence="11" id="KW-0333">Golgi apparatus</keyword>
<evidence type="ECO:0000259" key="13">
    <source>
        <dbReference type="Pfam" id="PF00852"/>
    </source>
</evidence>
<dbReference type="EMBL" id="JANIIK010000043">
    <property type="protein sequence ID" value="KAJ3604773.1"/>
    <property type="molecule type" value="Genomic_DNA"/>
</dbReference>
<gene>
    <name evidence="15" type="ORF">NHX12_026825</name>
</gene>
<dbReference type="EC" id="2.4.1.-" evidence="11"/>
<dbReference type="PANTHER" id="PTHR11929:SF245">
    <property type="entry name" value="FUCOSYLTRANSFERASE"/>
    <property type="match status" value="1"/>
</dbReference>
<evidence type="ECO:0000256" key="1">
    <source>
        <dbReference type="ARBA" id="ARBA00004167"/>
    </source>
</evidence>
<accession>A0A9Q0EFS8</accession>
<comment type="similarity">
    <text evidence="3 11">Belongs to the glycosyltransferase 10 family.</text>
</comment>
<proteinExistence type="inferred from homology"/>
<keyword evidence="12" id="KW-0732">Signal</keyword>
<keyword evidence="8" id="KW-1133">Transmembrane helix</keyword>
<keyword evidence="6 11" id="KW-0812">Transmembrane</keyword>
<dbReference type="GO" id="GO:0046920">
    <property type="term" value="F:alpha-(1-&gt;3)-fucosyltransferase activity"/>
    <property type="evidence" value="ECO:0007669"/>
    <property type="project" value="TreeGrafter"/>
</dbReference>
<evidence type="ECO:0000256" key="9">
    <source>
        <dbReference type="ARBA" id="ARBA00023136"/>
    </source>
</evidence>
<evidence type="ECO:0000256" key="7">
    <source>
        <dbReference type="ARBA" id="ARBA00022968"/>
    </source>
</evidence>
<dbReference type="Pfam" id="PF00852">
    <property type="entry name" value="Glyco_transf_10"/>
    <property type="match status" value="1"/>
</dbReference>
<dbReference type="PANTHER" id="PTHR11929">
    <property type="entry name" value="ALPHA- 1,3 -FUCOSYLTRANSFERASE"/>
    <property type="match status" value="1"/>
</dbReference>
<dbReference type="GO" id="GO:0032580">
    <property type="term" value="C:Golgi cisterna membrane"/>
    <property type="evidence" value="ECO:0007669"/>
    <property type="project" value="UniProtKB-SubCell"/>
</dbReference>
<dbReference type="SUPFAM" id="SSF53756">
    <property type="entry name" value="UDP-Glycosyltransferase/glycogen phosphorylase"/>
    <property type="match status" value="1"/>
</dbReference>
<evidence type="ECO:0000259" key="14">
    <source>
        <dbReference type="Pfam" id="PF17039"/>
    </source>
</evidence>
<evidence type="ECO:0000256" key="6">
    <source>
        <dbReference type="ARBA" id="ARBA00022692"/>
    </source>
</evidence>
<evidence type="ECO:0000256" key="10">
    <source>
        <dbReference type="ARBA" id="ARBA00023180"/>
    </source>
</evidence>
<evidence type="ECO:0000313" key="16">
    <source>
        <dbReference type="Proteomes" id="UP001148018"/>
    </source>
</evidence>
<evidence type="ECO:0000313" key="15">
    <source>
        <dbReference type="EMBL" id="KAJ3604773.1"/>
    </source>
</evidence>
<dbReference type="InterPro" id="IPR038577">
    <property type="entry name" value="GT10-like_C_sf"/>
</dbReference>
<comment type="pathway">
    <text evidence="2">Protein modification; protein glycosylation.</text>
</comment>
<dbReference type="InterPro" id="IPR055270">
    <property type="entry name" value="Glyco_tran_10_C"/>
</dbReference>
<evidence type="ECO:0000256" key="5">
    <source>
        <dbReference type="ARBA" id="ARBA00022679"/>
    </source>
</evidence>
<comment type="caution">
    <text evidence="15">The sequence shown here is derived from an EMBL/GenBank/DDBJ whole genome shotgun (WGS) entry which is preliminary data.</text>
</comment>
<dbReference type="AlphaFoldDB" id="A0A9Q0EFS8"/>